<protein>
    <submittedName>
        <fullName evidence="1">Uncharacterized protein</fullName>
    </submittedName>
</protein>
<keyword evidence="2" id="KW-1185">Reference proteome</keyword>
<sequence length="163" mass="18107">MPVNNLGFSVSIHADGKEIPHYQRQDISHNTTTCYIPSEAGKEFEVHFKNDAFTGNGAVITTYIDGREMQGLSVRAFESAKMRGVYESLETIRPFSFSRLKLKGDDGADPNVDLSKLGVIELHVSRAIVTHDGRNRDYAPRKVTAELEAVSEKAKKIGWHSVS</sequence>
<dbReference type="EMBL" id="MU273466">
    <property type="protein sequence ID" value="KAI0037098.1"/>
    <property type="molecule type" value="Genomic_DNA"/>
</dbReference>
<evidence type="ECO:0000313" key="1">
    <source>
        <dbReference type="EMBL" id="KAI0037098.1"/>
    </source>
</evidence>
<accession>A0ACB8QZF5</accession>
<comment type="caution">
    <text evidence="1">The sequence shown here is derived from an EMBL/GenBank/DDBJ whole genome shotgun (WGS) entry which is preliminary data.</text>
</comment>
<name>A0ACB8QZF5_9AGAM</name>
<evidence type="ECO:0000313" key="2">
    <source>
        <dbReference type="Proteomes" id="UP000814128"/>
    </source>
</evidence>
<reference evidence="1" key="1">
    <citation type="submission" date="2021-02" db="EMBL/GenBank/DDBJ databases">
        <authorList>
            <consortium name="DOE Joint Genome Institute"/>
            <person name="Ahrendt S."/>
            <person name="Looney B.P."/>
            <person name="Miyauchi S."/>
            <person name="Morin E."/>
            <person name="Drula E."/>
            <person name="Courty P.E."/>
            <person name="Chicoki N."/>
            <person name="Fauchery L."/>
            <person name="Kohler A."/>
            <person name="Kuo A."/>
            <person name="Labutti K."/>
            <person name="Pangilinan J."/>
            <person name="Lipzen A."/>
            <person name="Riley R."/>
            <person name="Andreopoulos W."/>
            <person name="He G."/>
            <person name="Johnson J."/>
            <person name="Barry K.W."/>
            <person name="Grigoriev I.V."/>
            <person name="Nagy L."/>
            <person name="Hibbett D."/>
            <person name="Henrissat B."/>
            <person name="Matheny P.B."/>
            <person name="Labbe J."/>
            <person name="Martin F."/>
        </authorList>
    </citation>
    <scope>NUCLEOTIDE SEQUENCE</scope>
    <source>
        <strain evidence="1">EC-137</strain>
    </source>
</reference>
<reference evidence="1" key="2">
    <citation type="journal article" date="2022" name="New Phytol.">
        <title>Evolutionary transition to the ectomycorrhizal habit in the genomes of a hyperdiverse lineage of mushroom-forming fungi.</title>
        <authorList>
            <person name="Looney B."/>
            <person name="Miyauchi S."/>
            <person name="Morin E."/>
            <person name="Drula E."/>
            <person name="Courty P.E."/>
            <person name="Kohler A."/>
            <person name="Kuo A."/>
            <person name="LaButti K."/>
            <person name="Pangilinan J."/>
            <person name="Lipzen A."/>
            <person name="Riley R."/>
            <person name="Andreopoulos W."/>
            <person name="He G."/>
            <person name="Johnson J."/>
            <person name="Nolan M."/>
            <person name="Tritt A."/>
            <person name="Barry K.W."/>
            <person name="Grigoriev I.V."/>
            <person name="Nagy L.G."/>
            <person name="Hibbett D."/>
            <person name="Henrissat B."/>
            <person name="Matheny P.B."/>
            <person name="Labbe J."/>
            <person name="Martin F.M."/>
        </authorList>
    </citation>
    <scope>NUCLEOTIDE SEQUENCE</scope>
    <source>
        <strain evidence="1">EC-137</strain>
    </source>
</reference>
<feature type="non-terminal residue" evidence="1">
    <location>
        <position position="163"/>
    </location>
</feature>
<organism evidence="1 2">
    <name type="scientific">Vararia minispora EC-137</name>
    <dbReference type="NCBI Taxonomy" id="1314806"/>
    <lineage>
        <taxon>Eukaryota</taxon>
        <taxon>Fungi</taxon>
        <taxon>Dikarya</taxon>
        <taxon>Basidiomycota</taxon>
        <taxon>Agaricomycotina</taxon>
        <taxon>Agaricomycetes</taxon>
        <taxon>Russulales</taxon>
        <taxon>Lachnocladiaceae</taxon>
        <taxon>Vararia</taxon>
    </lineage>
</organism>
<proteinExistence type="predicted"/>
<dbReference type="Proteomes" id="UP000814128">
    <property type="component" value="Unassembled WGS sequence"/>
</dbReference>
<gene>
    <name evidence="1" type="ORF">K488DRAFT_8848</name>
</gene>